<reference evidence="3 5" key="1">
    <citation type="journal article" date="2012" name="Nature">
        <title>Algal genomes reveal evolutionary mosaicism and the fate of nucleomorphs.</title>
        <authorList>
            <consortium name="DOE Joint Genome Institute"/>
            <person name="Curtis B.A."/>
            <person name="Tanifuji G."/>
            <person name="Burki F."/>
            <person name="Gruber A."/>
            <person name="Irimia M."/>
            <person name="Maruyama S."/>
            <person name="Arias M.C."/>
            <person name="Ball S.G."/>
            <person name="Gile G.H."/>
            <person name="Hirakawa Y."/>
            <person name="Hopkins J.F."/>
            <person name="Kuo A."/>
            <person name="Rensing S.A."/>
            <person name="Schmutz J."/>
            <person name="Symeonidi A."/>
            <person name="Elias M."/>
            <person name="Eveleigh R.J."/>
            <person name="Herman E.K."/>
            <person name="Klute M.J."/>
            <person name="Nakayama T."/>
            <person name="Obornik M."/>
            <person name="Reyes-Prieto A."/>
            <person name="Armbrust E.V."/>
            <person name="Aves S.J."/>
            <person name="Beiko R.G."/>
            <person name="Coutinho P."/>
            <person name="Dacks J.B."/>
            <person name="Durnford D.G."/>
            <person name="Fast N.M."/>
            <person name="Green B.R."/>
            <person name="Grisdale C.J."/>
            <person name="Hempel F."/>
            <person name="Henrissat B."/>
            <person name="Hoppner M.P."/>
            <person name="Ishida K."/>
            <person name="Kim E."/>
            <person name="Koreny L."/>
            <person name="Kroth P.G."/>
            <person name="Liu Y."/>
            <person name="Malik S.B."/>
            <person name="Maier U.G."/>
            <person name="McRose D."/>
            <person name="Mock T."/>
            <person name="Neilson J.A."/>
            <person name="Onodera N.T."/>
            <person name="Poole A.M."/>
            <person name="Pritham E.J."/>
            <person name="Richards T.A."/>
            <person name="Rocap G."/>
            <person name="Roy S.W."/>
            <person name="Sarai C."/>
            <person name="Schaack S."/>
            <person name="Shirato S."/>
            <person name="Slamovits C.H."/>
            <person name="Spencer D.F."/>
            <person name="Suzuki S."/>
            <person name="Worden A.Z."/>
            <person name="Zauner S."/>
            <person name="Barry K."/>
            <person name="Bell C."/>
            <person name="Bharti A.K."/>
            <person name="Crow J.A."/>
            <person name="Grimwood J."/>
            <person name="Kramer R."/>
            <person name="Lindquist E."/>
            <person name="Lucas S."/>
            <person name="Salamov A."/>
            <person name="McFadden G.I."/>
            <person name="Lane C.E."/>
            <person name="Keeling P.J."/>
            <person name="Gray M.W."/>
            <person name="Grigoriev I.V."/>
            <person name="Archibald J.M."/>
        </authorList>
    </citation>
    <scope>NUCLEOTIDE SEQUENCE</scope>
    <source>
        <strain evidence="3 5">CCMP2712</strain>
    </source>
</reference>
<feature type="transmembrane region" description="Helical" evidence="2">
    <location>
        <begin position="326"/>
        <end position="348"/>
    </location>
</feature>
<gene>
    <name evidence="3" type="ORF">GUITHDRAFT_101174</name>
</gene>
<feature type="region of interest" description="Disordered" evidence="1">
    <location>
        <begin position="416"/>
        <end position="439"/>
    </location>
</feature>
<keyword evidence="2" id="KW-1133">Transmembrane helix</keyword>
<dbReference type="PaxDb" id="55529-EKX53473"/>
<evidence type="ECO:0000256" key="1">
    <source>
        <dbReference type="SAM" id="MobiDB-lite"/>
    </source>
</evidence>
<dbReference type="Proteomes" id="UP000011087">
    <property type="component" value="Unassembled WGS sequence"/>
</dbReference>
<evidence type="ECO:0000256" key="2">
    <source>
        <dbReference type="SAM" id="Phobius"/>
    </source>
</evidence>
<evidence type="ECO:0000313" key="4">
    <source>
        <dbReference type="EnsemblProtists" id="EKX53473"/>
    </source>
</evidence>
<feature type="transmembrane region" description="Helical" evidence="2">
    <location>
        <begin position="59"/>
        <end position="81"/>
    </location>
</feature>
<keyword evidence="2" id="KW-0812">Transmembrane</keyword>
<dbReference type="EMBL" id="JH992970">
    <property type="protein sequence ID" value="EKX53473.1"/>
    <property type="molecule type" value="Genomic_DNA"/>
</dbReference>
<keyword evidence="2" id="KW-0472">Membrane</keyword>
<dbReference type="HOGENOM" id="CLU_624786_0_0_1"/>
<feature type="transmembrane region" description="Helical" evidence="2">
    <location>
        <begin position="93"/>
        <end position="114"/>
    </location>
</feature>
<dbReference type="EnsemblProtists" id="EKX53473">
    <property type="protein sequence ID" value="EKX53473"/>
    <property type="gene ID" value="GUITHDRAFT_101174"/>
</dbReference>
<accession>L1JZE1</accession>
<feature type="transmembrane region" description="Helical" evidence="2">
    <location>
        <begin position="197"/>
        <end position="222"/>
    </location>
</feature>
<dbReference type="KEGG" id="gtt:GUITHDRAFT_101174"/>
<dbReference type="OrthoDB" id="44736at2759"/>
<proteinExistence type="predicted"/>
<dbReference type="GeneID" id="17309911"/>
<feature type="transmembrane region" description="Helical" evidence="2">
    <location>
        <begin position="265"/>
        <end position="285"/>
    </location>
</feature>
<sequence length="439" mass="48798">MEEIEPQQEAGSKTFQPRSEAFLVSPGEANKAPLLVRRRARVKRVVYIDKPLSLSGSSFWCMLMVALHYMIFAFLLLTGLYHNYSQPPIQLALIPSFTAACVSVFGILCIPLQANKYIRFLLRPSSGLLISVAAMIGAGVWSALLYGPLHNNFSQAFQYLETAASGVLYLLLVYRRLKFADSTFSAGAESLLKVRSIFVRACAHALVLLMYIVLWSLCYINLVEVEDVSPSSNVTQSSNPFPRWSTGGGNYVSFGSPSLWVAKTFLLYNLYSVTMTFSNFFGLTFDEGERKNFVRKSRELWDLFDRTGMKDVVNSDLLFGVRIMNLLFLGTACSIAGTLLVQISGYPFLVAERIGWFCFITGIAAGNWALECAEMWACSLFVEFAQEPSSVYISNPQFASDVFEVLFGTGAQKRSQFPHDNVENDVLSSDRSSAGDGKE</sequence>
<reference evidence="5" key="2">
    <citation type="submission" date="2012-11" db="EMBL/GenBank/DDBJ databases">
        <authorList>
            <person name="Kuo A."/>
            <person name="Curtis B.A."/>
            <person name="Tanifuji G."/>
            <person name="Burki F."/>
            <person name="Gruber A."/>
            <person name="Irimia M."/>
            <person name="Maruyama S."/>
            <person name="Arias M.C."/>
            <person name="Ball S.G."/>
            <person name="Gile G.H."/>
            <person name="Hirakawa Y."/>
            <person name="Hopkins J.F."/>
            <person name="Rensing S.A."/>
            <person name="Schmutz J."/>
            <person name="Symeonidi A."/>
            <person name="Elias M."/>
            <person name="Eveleigh R.J."/>
            <person name="Herman E.K."/>
            <person name="Klute M.J."/>
            <person name="Nakayama T."/>
            <person name="Obornik M."/>
            <person name="Reyes-Prieto A."/>
            <person name="Armbrust E.V."/>
            <person name="Aves S.J."/>
            <person name="Beiko R.G."/>
            <person name="Coutinho P."/>
            <person name="Dacks J.B."/>
            <person name="Durnford D.G."/>
            <person name="Fast N.M."/>
            <person name="Green B.R."/>
            <person name="Grisdale C."/>
            <person name="Hempe F."/>
            <person name="Henrissat B."/>
            <person name="Hoppner M.P."/>
            <person name="Ishida K.-I."/>
            <person name="Kim E."/>
            <person name="Koreny L."/>
            <person name="Kroth P.G."/>
            <person name="Liu Y."/>
            <person name="Malik S.-B."/>
            <person name="Maier U.G."/>
            <person name="McRose D."/>
            <person name="Mock T."/>
            <person name="Neilson J.A."/>
            <person name="Onodera N.T."/>
            <person name="Poole A.M."/>
            <person name="Pritham E.J."/>
            <person name="Richards T.A."/>
            <person name="Rocap G."/>
            <person name="Roy S.W."/>
            <person name="Sarai C."/>
            <person name="Schaack S."/>
            <person name="Shirato S."/>
            <person name="Slamovits C.H."/>
            <person name="Spencer D.F."/>
            <person name="Suzuki S."/>
            <person name="Worden A.Z."/>
            <person name="Zauner S."/>
            <person name="Barry K."/>
            <person name="Bell C."/>
            <person name="Bharti A.K."/>
            <person name="Crow J.A."/>
            <person name="Grimwood J."/>
            <person name="Kramer R."/>
            <person name="Lindquist E."/>
            <person name="Lucas S."/>
            <person name="Salamov A."/>
            <person name="McFadden G.I."/>
            <person name="Lane C.E."/>
            <person name="Keeling P.J."/>
            <person name="Gray M.W."/>
            <person name="Grigoriev I.V."/>
            <person name="Archibald J.M."/>
        </authorList>
    </citation>
    <scope>NUCLEOTIDE SEQUENCE</scope>
    <source>
        <strain evidence="5">CCMP2712</strain>
    </source>
</reference>
<evidence type="ECO:0000313" key="3">
    <source>
        <dbReference type="EMBL" id="EKX53473.1"/>
    </source>
</evidence>
<reference evidence="4" key="3">
    <citation type="submission" date="2015-06" db="UniProtKB">
        <authorList>
            <consortium name="EnsemblProtists"/>
        </authorList>
    </citation>
    <scope>IDENTIFICATION</scope>
</reference>
<keyword evidence="5" id="KW-1185">Reference proteome</keyword>
<evidence type="ECO:0000313" key="5">
    <source>
        <dbReference type="Proteomes" id="UP000011087"/>
    </source>
</evidence>
<organism evidence="3">
    <name type="scientific">Guillardia theta (strain CCMP2712)</name>
    <name type="common">Cryptophyte</name>
    <dbReference type="NCBI Taxonomy" id="905079"/>
    <lineage>
        <taxon>Eukaryota</taxon>
        <taxon>Cryptophyceae</taxon>
        <taxon>Pyrenomonadales</taxon>
        <taxon>Geminigeraceae</taxon>
        <taxon>Guillardia</taxon>
    </lineage>
</organism>
<feature type="transmembrane region" description="Helical" evidence="2">
    <location>
        <begin position="156"/>
        <end position="177"/>
    </location>
</feature>
<name>L1JZE1_GUITC</name>
<feature type="transmembrane region" description="Helical" evidence="2">
    <location>
        <begin position="126"/>
        <end position="144"/>
    </location>
</feature>
<protein>
    <submittedName>
        <fullName evidence="3 4">Uncharacterized protein</fullName>
    </submittedName>
</protein>
<dbReference type="AlphaFoldDB" id="L1JZE1"/>
<dbReference type="RefSeq" id="XP_005840453.1">
    <property type="nucleotide sequence ID" value="XM_005840396.1"/>
</dbReference>